<keyword evidence="7 10" id="KW-0067">ATP-binding</keyword>
<dbReference type="Gene3D" id="3.30.10.20">
    <property type="match status" value="3"/>
</dbReference>
<dbReference type="PROSITE" id="PS00107">
    <property type="entry name" value="PROTEIN_KINASE_ATP"/>
    <property type="match status" value="1"/>
</dbReference>
<protein>
    <recommendedName>
        <fullName evidence="1">non-specific serine/threonine protein kinase</fullName>
        <ecNumber evidence="1">2.7.11.1</ecNumber>
    </recommendedName>
</protein>
<feature type="domain" description="PASTA" evidence="13">
    <location>
        <begin position="516"/>
        <end position="581"/>
    </location>
</feature>
<feature type="binding site" evidence="10">
    <location>
        <position position="56"/>
    </location>
    <ligand>
        <name>ATP</name>
        <dbReference type="ChEBI" id="CHEBI:30616"/>
    </ligand>
</feature>
<dbReference type="EC" id="2.7.11.1" evidence="1"/>
<dbReference type="FunFam" id="1.10.510.10:FF:000021">
    <property type="entry name" value="Serine/threonine protein kinase"/>
    <property type="match status" value="1"/>
</dbReference>
<keyword evidence="3" id="KW-0808">Transferase</keyword>
<evidence type="ECO:0000256" key="4">
    <source>
        <dbReference type="ARBA" id="ARBA00022737"/>
    </source>
</evidence>
<dbReference type="Proteomes" id="UP000309133">
    <property type="component" value="Unassembled WGS sequence"/>
</dbReference>
<evidence type="ECO:0000256" key="6">
    <source>
        <dbReference type="ARBA" id="ARBA00022777"/>
    </source>
</evidence>
<evidence type="ECO:0000256" key="10">
    <source>
        <dbReference type="PROSITE-ProRule" id="PRU10141"/>
    </source>
</evidence>
<evidence type="ECO:0000256" key="9">
    <source>
        <dbReference type="ARBA" id="ARBA00048679"/>
    </source>
</evidence>
<dbReference type="FunFam" id="3.30.200.20:FF:000035">
    <property type="entry name" value="Serine/threonine protein kinase Stk1"/>
    <property type="match status" value="1"/>
</dbReference>
<dbReference type="SUPFAM" id="SSF56112">
    <property type="entry name" value="Protein kinase-like (PK-like)"/>
    <property type="match status" value="1"/>
</dbReference>
<dbReference type="AlphaFoldDB" id="A0A4S4FHF6"/>
<evidence type="ECO:0000259" key="12">
    <source>
        <dbReference type="PROSITE" id="PS50011"/>
    </source>
</evidence>
<dbReference type="Pfam" id="PF00069">
    <property type="entry name" value="Pkinase"/>
    <property type="match status" value="1"/>
</dbReference>
<evidence type="ECO:0000256" key="7">
    <source>
        <dbReference type="ARBA" id="ARBA00022840"/>
    </source>
</evidence>
<dbReference type="OrthoDB" id="9762169at2"/>
<dbReference type="GO" id="GO:0004674">
    <property type="term" value="F:protein serine/threonine kinase activity"/>
    <property type="evidence" value="ECO:0007669"/>
    <property type="project" value="UniProtKB-KW"/>
</dbReference>
<dbReference type="PANTHER" id="PTHR43289">
    <property type="entry name" value="MITOGEN-ACTIVATED PROTEIN KINASE KINASE KINASE 20-RELATED"/>
    <property type="match status" value="1"/>
</dbReference>
<keyword evidence="11" id="KW-0472">Membrane</keyword>
<dbReference type="InterPro" id="IPR000719">
    <property type="entry name" value="Prot_kinase_dom"/>
</dbReference>
<keyword evidence="11" id="KW-0812">Transmembrane</keyword>
<feature type="domain" description="Protein kinase" evidence="12">
    <location>
        <begin position="27"/>
        <end position="297"/>
    </location>
</feature>
<evidence type="ECO:0000256" key="2">
    <source>
        <dbReference type="ARBA" id="ARBA00022527"/>
    </source>
</evidence>
<feature type="transmembrane region" description="Helical" evidence="11">
    <location>
        <begin position="351"/>
        <end position="372"/>
    </location>
</feature>
<dbReference type="EMBL" id="SSSM01000005">
    <property type="protein sequence ID" value="THG29448.1"/>
    <property type="molecule type" value="Genomic_DNA"/>
</dbReference>
<feature type="domain" description="PASTA" evidence="13">
    <location>
        <begin position="448"/>
        <end position="515"/>
    </location>
</feature>
<dbReference type="PROSITE" id="PS00108">
    <property type="entry name" value="PROTEIN_KINASE_ST"/>
    <property type="match status" value="1"/>
</dbReference>
<dbReference type="Gene3D" id="1.10.510.10">
    <property type="entry name" value="Transferase(Phosphotransferase) domain 1"/>
    <property type="match status" value="1"/>
</dbReference>
<dbReference type="InterPro" id="IPR008271">
    <property type="entry name" value="Ser/Thr_kinase_AS"/>
</dbReference>
<comment type="catalytic activity">
    <reaction evidence="8">
        <text>L-threonyl-[protein] + ATP = O-phospho-L-threonyl-[protein] + ADP + H(+)</text>
        <dbReference type="Rhea" id="RHEA:46608"/>
        <dbReference type="Rhea" id="RHEA-COMP:11060"/>
        <dbReference type="Rhea" id="RHEA-COMP:11605"/>
        <dbReference type="ChEBI" id="CHEBI:15378"/>
        <dbReference type="ChEBI" id="CHEBI:30013"/>
        <dbReference type="ChEBI" id="CHEBI:30616"/>
        <dbReference type="ChEBI" id="CHEBI:61977"/>
        <dbReference type="ChEBI" id="CHEBI:456216"/>
        <dbReference type="EC" id="2.7.11.1"/>
    </reaction>
</comment>
<evidence type="ECO:0000256" key="1">
    <source>
        <dbReference type="ARBA" id="ARBA00012513"/>
    </source>
</evidence>
<keyword evidence="5 10" id="KW-0547">Nucleotide-binding</keyword>
<dbReference type="GO" id="GO:0045717">
    <property type="term" value="P:negative regulation of fatty acid biosynthetic process"/>
    <property type="evidence" value="ECO:0007669"/>
    <property type="project" value="UniProtKB-ARBA"/>
</dbReference>
<evidence type="ECO:0000313" key="14">
    <source>
        <dbReference type="EMBL" id="THG29448.1"/>
    </source>
</evidence>
<proteinExistence type="predicted"/>
<keyword evidence="2" id="KW-0723">Serine/threonine-protein kinase</keyword>
<dbReference type="GO" id="GO:0005524">
    <property type="term" value="F:ATP binding"/>
    <property type="evidence" value="ECO:0007669"/>
    <property type="project" value="UniProtKB-UniRule"/>
</dbReference>
<dbReference type="RefSeq" id="WP_136427778.1">
    <property type="nucleotide sequence ID" value="NZ_SSSM01000005.1"/>
</dbReference>
<evidence type="ECO:0000259" key="13">
    <source>
        <dbReference type="PROSITE" id="PS51178"/>
    </source>
</evidence>
<dbReference type="PANTHER" id="PTHR43289:SF6">
    <property type="entry name" value="SERINE_THREONINE-PROTEIN KINASE NEKL-3"/>
    <property type="match status" value="1"/>
</dbReference>
<dbReference type="SMART" id="SM00220">
    <property type="entry name" value="S_TKc"/>
    <property type="match status" value="1"/>
</dbReference>
<evidence type="ECO:0000256" key="3">
    <source>
        <dbReference type="ARBA" id="ARBA00022679"/>
    </source>
</evidence>
<keyword evidence="11" id="KW-1133">Transmembrane helix</keyword>
<dbReference type="Pfam" id="PF03793">
    <property type="entry name" value="PASTA"/>
    <property type="match status" value="3"/>
</dbReference>
<keyword evidence="4" id="KW-0677">Repeat</keyword>
<comment type="caution">
    <text evidence="14">The sequence shown here is derived from an EMBL/GenBank/DDBJ whole genome shotgun (WGS) entry which is preliminary data.</text>
</comment>
<dbReference type="InterPro" id="IPR011009">
    <property type="entry name" value="Kinase-like_dom_sf"/>
</dbReference>
<feature type="domain" description="PASTA" evidence="13">
    <location>
        <begin position="381"/>
        <end position="447"/>
    </location>
</feature>
<evidence type="ECO:0000256" key="11">
    <source>
        <dbReference type="SAM" id="Phobius"/>
    </source>
</evidence>
<dbReference type="InterPro" id="IPR005543">
    <property type="entry name" value="PASTA_dom"/>
</dbReference>
<dbReference type="InterPro" id="IPR017441">
    <property type="entry name" value="Protein_kinase_ATP_BS"/>
</dbReference>
<dbReference type="NCBIfam" id="NF033483">
    <property type="entry name" value="PknB_PASTA_kin"/>
    <property type="match status" value="1"/>
</dbReference>
<name>A0A4S4FHF6_9MICO</name>
<dbReference type="PROSITE" id="PS51178">
    <property type="entry name" value="PASTA"/>
    <property type="match status" value="3"/>
</dbReference>
<organism evidence="14 15">
    <name type="scientific">Naasia lichenicola</name>
    <dbReference type="NCBI Taxonomy" id="2565933"/>
    <lineage>
        <taxon>Bacteria</taxon>
        <taxon>Bacillati</taxon>
        <taxon>Actinomycetota</taxon>
        <taxon>Actinomycetes</taxon>
        <taxon>Micrococcales</taxon>
        <taxon>Microbacteriaceae</taxon>
        <taxon>Naasia</taxon>
    </lineage>
</organism>
<dbReference type="SMART" id="SM00740">
    <property type="entry name" value="PASTA"/>
    <property type="match status" value="3"/>
</dbReference>
<dbReference type="CDD" id="cd06577">
    <property type="entry name" value="PASTA_pknB"/>
    <property type="match status" value="3"/>
</dbReference>
<reference evidence="14 15" key="1">
    <citation type="submission" date="2019-04" db="EMBL/GenBank/DDBJ databases">
        <authorList>
            <person name="Jiang L."/>
        </authorList>
    </citation>
    <scope>NUCLEOTIDE SEQUENCE [LARGE SCALE GENOMIC DNA]</scope>
    <source>
        <strain evidence="14 15">YIM 131853</strain>
    </source>
</reference>
<evidence type="ECO:0000256" key="5">
    <source>
        <dbReference type="ARBA" id="ARBA00022741"/>
    </source>
</evidence>
<dbReference type="Gene3D" id="3.30.200.20">
    <property type="entry name" value="Phosphorylase Kinase, domain 1"/>
    <property type="match status" value="1"/>
</dbReference>
<dbReference type="CDD" id="cd14014">
    <property type="entry name" value="STKc_PknB_like"/>
    <property type="match status" value="1"/>
</dbReference>
<gene>
    <name evidence="14" type="primary">pknB</name>
    <name evidence="14" type="ORF">E6C64_12150</name>
</gene>
<keyword evidence="6 14" id="KW-0418">Kinase</keyword>
<sequence length="595" mass="62648">MVTSTGPTQLPSEAAAEPPRRLLAGRYQIGALIGRGGMADVHMGTDNRLGRTVAIKLLRSSLATDPAFRMRFRQEAQAAARMAHPTIVRVFDAGEEIVRDANGVESQLPFIVMEYVDGKLLKEIIARGPLEPPEATHIVEGVLTALEYSHRAGVVHRDIKPGNIMITRAGQVKVMDFGIARAISDSSATVAQTTAVLGTAQYFSPEQARGESVDARTDLYSTGVVLFEMLAGRPPFRGDTPVAVAYQHVSEAPPIASSFNPKVSPALDSVVAHALAKDKTQRFQTAAEFREDVQTAATGKVPARKLPQTEFTSALFGAPPSEALGSANIAMKQLAADDDTVVRTQTRPPAVWIWAGILSVLVIVFAVVFWVVTLKPSDDLPSSSRDVPALVGTTYASAERALTDLDLLPLEKMESSATVPADEVIRTDPEAGTVVSEGTSIDVYVSTGPVLNAVPNVVGLDQAVAQQTLVDSKLVVGVITTQHSATAANGTVIATDPVTATALTEGSTVNLIVSDGLVEMPDVRNLPLAQAREQLESVELGLRVKVGRVGGCGAASDIVQTQSLAPGTVPQNSEVTLTYCDGTGSTTPEPTTPAG</sequence>
<accession>A0A4S4FHF6</accession>
<evidence type="ECO:0000313" key="15">
    <source>
        <dbReference type="Proteomes" id="UP000309133"/>
    </source>
</evidence>
<evidence type="ECO:0000256" key="8">
    <source>
        <dbReference type="ARBA" id="ARBA00047899"/>
    </source>
</evidence>
<dbReference type="PROSITE" id="PS50011">
    <property type="entry name" value="PROTEIN_KINASE_DOM"/>
    <property type="match status" value="1"/>
</dbReference>
<comment type="catalytic activity">
    <reaction evidence="9">
        <text>L-seryl-[protein] + ATP = O-phospho-L-seryl-[protein] + ADP + H(+)</text>
        <dbReference type="Rhea" id="RHEA:17989"/>
        <dbReference type="Rhea" id="RHEA-COMP:9863"/>
        <dbReference type="Rhea" id="RHEA-COMP:11604"/>
        <dbReference type="ChEBI" id="CHEBI:15378"/>
        <dbReference type="ChEBI" id="CHEBI:29999"/>
        <dbReference type="ChEBI" id="CHEBI:30616"/>
        <dbReference type="ChEBI" id="CHEBI:83421"/>
        <dbReference type="ChEBI" id="CHEBI:456216"/>
        <dbReference type="EC" id="2.7.11.1"/>
    </reaction>
</comment>
<keyword evidence="15" id="KW-1185">Reference proteome</keyword>